<gene>
    <name evidence="1" type="ORF">EDD61_11658</name>
</gene>
<organism evidence="1 2">
    <name type="scientific">Longicatena caecimuris</name>
    <dbReference type="NCBI Taxonomy" id="1796635"/>
    <lineage>
        <taxon>Bacteria</taxon>
        <taxon>Bacillati</taxon>
        <taxon>Bacillota</taxon>
        <taxon>Erysipelotrichia</taxon>
        <taxon>Erysipelotrichales</taxon>
        <taxon>Erysipelotrichaceae</taxon>
        <taxon>Longicatena</taxon>
    </lineage>
</organism>
<evidence type="ECO:0000313" key="2">
    <source>
        <dbReference type="Proteomes" id="UP000295773"/>
    </source>
</evidence>
<sequence>MIRELQSEQGWWKPVRELMMNTHLEESVGNGSITERIFRRYERGIIGDVPMITGVVPCVSASGAIQRFFCIGRL</sequence>
<evidence type="ECO:0000313" key="1">
    <source>
        <dbReference type="EMBL" id="TCU57744.1"/>
    </source>
</evidence>
<proteinExistence type="predicted"/>
<name>A0A4R3T9C0_9FIRM</name>
<keyword evidence="2" id="KW-1185">Reference proteome</keyword>
<comment type="caution">
    <text evidence="1">The sequence shown here is derived from an EMBL/GenBank/DDBJ whole genome shotgun (WGS) entry which is preliminary data.</text>
</comment>
<accession>A0A4R3T9C0</accession>
<reference evidence="1 2" key="1">
    <citation type="submission" date="2019-03" db="EMBL/GenBank/DDBJ databases">
        <title>Genomic Encyclopedia of Type Strains, Phase IV (KMG-IV): sequencing the most valuable type-strain genomes for metagenomic binning, comparative biology and taxonomic classification.</title>
        <authorList>
            <person name="Goeker M."/>
        </authorList>
    </citation>
    <scope>NUCLEOTIDE SEQUENCE [LARGE SCALE GENOMIC DNA]</scope>
    <source>
        <strain evidence="1 2">DSM 29481</strain>
    </source>
</reference>
<protein>
    <submittedName>
        <fullName evidence="1">Uncharacterized protein</fullName>
    </submittedName>
</protein>
<dbReference type="Proteomes" id="UP000295773">
    <property type="component" value="Unassembled WGS sequence"/>
</dbReference>
<dbReference type="EMBL" id="SMBP01000016">
    <property type="protein sequence ID" value="TCU57744.1"/>
    <property type="molecule type" value="Genomic_DNA"/>
</dbReference>
<dbReference type="AlphaFoldDB" id="A0A4R3T9C0"/>